<feature type="domain" description="L,D-TPase catalytic" evidence="10">
    <location>
        <begin position="328"/>
        <end position="461"/>
    </location>
</feature>
<sequence length="462" mass="52267">MNKHFKRSLFASAIGLALLGAPALAQDYDIFIDDYGRRVLVDPYTGEVLRVIPRSQTRAFMREQRRMRQLEREERRERRRAKLRRELDRVLGWDDDRNFEDETFDDRPRQPGGFYLDEYEDRQRAQRNREPEPFDDRVERAPLAEPRDDGDRLARLPEPSDVAPQLERARPSRPDWYFTKPDISKASVAKLQIFLDREGFSPGVIDGAWGENMVKALRAWQEAKGSNADLTNPLVLEAMIKKSGDGFKTYRITRADVAGPFVASIPIDYGEKARMESMAFTSPLEKLAERFHMSEAYLRRLNPGADFNSAGTTIRVVDTGSYVKRKVHYILADKAKEQVRAYDRNGGLVAAYPATIGSAATPSPSGKVEISRIALDPNYTYNPQKNFKQGDNDKVLTIPPGPNGPVGSVWIALSKPTYGIHGTPNPDKIGKTNSYGCIRLTNWDARELAGLVREGVTVEFVE</sequence>
<feature type="signal peptide" evidence="9">
    <location>
        <begin position="1"/>
        <end position="25"/>
    </location>
</feature>
<dbReference type="InterPro" id="IPR050979">
    <property type="entry name" value="LD-transpeptidase"/>
</dbReference>
<dbReference type="Gene3D" id="2.40.440.10">
    <property type="entry name" value="L,D-transpeptidase catalytic domain-like"/>
    <property type="match status" value="1"/>
</dbReference>
<dbReference type="PROSITE" id="PS52029">
    <property type="entry name" value="LD_TPASE"/>
    <property type="match status" value="1"/>
</dbReference>
<feature type="chain" id="PRO_5046990654" evidence="9">
    <location>
        <begin position="26"/>
        <end position="462"/>
    </location>
</feature>
<evidence type="ECO:0000259" key="10">
    <source>
        <dbReference type="PROSITE" id="PS52029"/>
    </source>
</evidence>
<reference evidence="12" key="1">
    <citation type="journal article" date="2019" name="Int. J. Syst. Evol. Microbiol.">
        <title>The Global Catalogue of Microorganisms (GCM) 10K type strain sequencing project: providing services to taxonomists for standard genome sequencing and annotation.</title>
        <authorList>
            <consortium name="The Broad Institute Genomics Platform"/>
            <consortium name="The Broad Institute Genome Sequencing Center for Infectious Disease"/>
            <person name="Wu L."/>
            <person name="Ma J."/>
        </authorList>
    </citation>
    <scope>NUCLEOTIDE SEQUENCE [LARGE SCALE GENOMIC DNA]</scope>
    <source>
        <strain evidence="12">CCUG 60023</strain>
    </source>
</reference>
<dbReference type="EMBL" id="JBHTJV010000002">
    <property type="protein sequence ID" value="MFD0915085.1"/>
    <property type="molecule type" value="Genomic_DNA"/>
</dbReference>
<feature type="active site" description="Proton donor/acceptor" evidence="7">
    <location>
        <position position="421"/>
    </location>
</feature>
<keyword evidence="6 7" id="KW-0961">Cell wall biogenesis/degradation</keyword>
<protein>
    <submittedName>
        <fullName evidence="11">L,D-transpeptidase family protein</fullName>
    </submittedName>
</protein>
<evidence type="ECO:0000313" key="12">
    <source>
        <dbReference type="Proteomes" id="UP001597101"/>
    </source>
</evidence>
<dbReference type="InterPro" id="IPR036365">
    <property type="entry name" value="PGBD-like_sf"/>
</dbReference>
<evidence type="ECO:0000256" key="1">
    <source>
        <dbReference type="ARBA" id="ARBA00004752"/>
    </source>
</evidence>
<dbReference type="Pfam" id="PF01471">
    <property type="entry name" value="PG_binding_1"/>
    <property type="match status" value="1"/>
</dbReference>
<feature type="active site" description="Nucleophile" evidence="7">
    <location>
        <position position="437"/>
    </location>
</feature>
<evidence type="ECO:0000256" key="9">
    <source>
        <dbReference type="SAM" id="SignalP"/>
    </source>
</evidence>
<dbReference type="InterPro" id="IPR038063">
    <property type="entry name" value="Transpep_catalytic_dom"/>
</dbReference>
<evidence type="ECO:0000256" key="8">
    <source>
        <dbReference type="SAM" id="MobiDB-lite"/>
    </source>
</evidence>
<name>A0ABW3F9Z3_9HYPH</name>
<evidence type="ECO:0000256" key="7">
    <source>
        <dbReference type="PROSITE-ProRule" id="PRU01373"/>
    </source>
</evidence>
<dbReference type="Pfam" id="PF03734">
    <property type="entry name" value="YkuD"/>
    <property type="match status" value="1"/>
</dbReference>
<comment type="pathway">
    <text evidence="1 7">Cell wall biogenesis; peptidoglycan biosynthesis.</text>
</comment>
<keyword evidence="3" id="KW-0808">Transferase</keyword>
<dbReference type="PANTHER" id="PTHR30582">
    <property type="entry name" value="L,D-TRANSPEPTIDASE"/>
    <property type="match status" value="1"/>
</dbReference>
<dbReference type="InterPro" id="IPR005490">
    <property type="entry name" value="LD_TPept_cat_dom"/>
</dbReference>
<gene>
    <name evidence="11" type="ORF">ACFQ14_01540</name>
</gene>
<dbReference type="PANTHER" id="PTHR30582:SF30">
    <property type="entry name" value="BLR4375 PROTEIN"/>
    <property type="match status" value="1"/>
</dbReference>
<evidence type="ECO:0000256" key="4">
    <source>
        <dbReference type="ARBA" id="ARBA00022960"/>
    </source>
</evidence>
<keyword evidence="4 7" id="KW-0133">Cell shape</keyword>
<keyword evidence="12" id="KW-1185">Reference proteome</keyword>
<keyword evidence="5 7" id="KW-0573">Peptidoglycan synthesis</keyword>
<dbReference type="InterPro" id="IPR002477">
    <property type="entry name" value="Peptidoglycan-bd-like"/>
</dbReference>
<comment type="caution">
    <text evidence="11">The sequence shown here is derived from an EMBL/GenBank/DDBJ whole genome shotgun (WGS) entry which is preliminary data.</text>
</comment>
<dbReference type="SUPFAM" id="SSF47090">
    <property type="entry name" value="PGBD-like"/>
    <property type="match status" value="1"/>
</dbReference>
<evidence type="ECO:0000256" key="6">
    <source>
        <dbReference type="ARBA" id="ARBA00023316"/>
    </source>
</evidence>
<evidence type="ECO:0000256" key="3">
    <source>
        <dbReference type="ARBA" id="ARBA00022679"/>
    </source>
</evidence>
<dbReference type="InterPro" id="IPR036366">
    <property type="entry name" value="PGBDSf"/>
</dbReference>
<proteinExistence type="inferred from homology"/>
<accession>A0ABW3F9Z3</accession>
<dbReference type="RefSeq" id="WP_377210936.1">
    <property type="nucleotide sequence ID" value="NZ_JBHTJV010000002.1"/>
</dbReference>
<keyword evidence="9" id="KW-0732">Signal</keyword>
<evidence type="ECO:0000313" key="11">
    <source>
        <dbReference type="EMBL" id="MFD0915085.1"/>
    </source>
</evidence>
<evidence type="ECO:0000256" key="2">
    <source>
        <dbReference type="ARBA" id="ARBA00005992"/>
    </source>
</evidence>
<dbReference type="Gene3D" id="1.10.101.10">
    <property type="entry name" value="PGBD-like superfamily/PGBD"/>
    <property type="match status" value="1"/>
</dbReference>
<organism evidence="11 12">
    <name type="scientific">Pseudahrensia aquimaris</name>
    <dbReference type="NCBI Taxonomy" id="744461"/>
    <lineage>
        <taxon>Bacteria</taxon>
        <taxon>Pseudomonadati</taxon>
        <taxon>Pseudomonadota</taxon>
        <taxon>Alphaproteobacteria</taxon>
        <taxon>Hyphomicrobiales</taxon>
        <taxon>Ahrensiaceae</taxon>
        <taxon>Pseudahrensia</taxon>
    </lineage>
</organism>
<feature type="region of interest" description="Disordered" evidence="8">
    <location>
        <begin position="121"/>
        <end position="168"/>
    </location>
</feature>
<dbReference type="CDD" id="cd16913">
    <property type="entry name" value="YkuD_like"/>
    <property type="match status" value="1"/>
</dbReference>
<evidence type="ECO:0000256" key="5">
    <source>
        <dbReference type="ARBA" id="ARBA00022984"/>
    </source>
</evidence>
<feature type="compositionally biased region" description="Basic and acidic residues" evidence="8">
    <location>
        <begin position="121"/>
        <end position="155"/>
    </location>
</feature>
<dbReference type="Proteomes" id="UP001597101">
    <property type="component" value="Unassembled WGS sequence"/>
</dbReference>
<dbReference type="SUPFAM" id="SSF141523">
    <property type="entry name" value="L,D-transpeptidase catalytic domain-like"/>
    <property type="match status" value="1"/>
</dbReference>
<comment type="similarity">
    <text evidence="2">Belongs to the YkuD family.</text>
</comment>